<evidence type="ECO:0000313" key="2">
    <source>
        <dbReference type="Proteomes" id="UP000663866"/>
    </source>
</evidence>
<comment type="caution">
    <text evidence="1">The sequence shown here is derived from an EMBL/GenBank/DDBJ whole genome shotgun (WGS) entry which is preliminary data.</text>
</comment>
<dbReference type="Proteomes" id="UP000663866">
    <property type="component" value="Unassembled WGS sequence"/>
</dbReference>
<name>A0A821NK94_9BILA</name>
<proteinExistence type="predicted"/>
<reference evidence="1" key="1">
    <citation type="submission" date="2021-02" db="EMBL/GenBank/DDBJ databases">
        <authorList>
            <person name="Nowell W R."/>
        </authorList>
    </citation>
    <scope>NUCLEOTIDE SEQUENCE</scope>
</reference>
<dbReference type="EMBL" id="CAJOBG010123057">
    <property type="protein sequence ID" value="CAF4786199.1"/>
    <property type="molecule type" value="Genomic_DNA"/>
</dbReference>
<organism evidence="1 2">
    <name type="scientific">Rotaria magnacalcarata</name>
    <dbReference type="NCBI Taxonomy" id="392030"/>
    <lineage>
        <taxon>Eukaryota</taxon>
        <taxon>Metazoa</taxon>
        <taxon>Spiralia</taxon>
        <taxon>Gnathifera</taxon>
        <taxon>Rotifera</taxon>
        <taxon>Eurotatoria</taxon>
        <taxon>Bdelloidea</taxon>
        <taxon>Philodinida</taxon>
        <taxon>Philodinidae</taxon>
        <taxon>Rotaria</taxon>
    </lineage>
</organism>
<keyword evidence="2" id="KW-1185">Reference proteome</keyword>
<sequence>FRRDVALRRRRERPDLLLFADVAGSLDALLLPFIERFRLPAGT</sequence>
<dbReference type="AlphaFoldDB" id="A0A821NK94"/>
<accession>A0A821NK94</accession>
<protein>
    <submittedName>
        <fullName evidence="1">Uncharacterized protein</fullName>
    </submittedName>
</protein>
<evidence type="ECO:0000313" key="1">
    <source>
        <dbReference type="EMBL" id="CAF4786199.1"/>
    </source>
</evidence>
<gene>
    <name evidence="1" type="ORF">OVN521_LOCUS51365</name>
</gene>
<feature type="non-terminal residue" evidence="1">
    <location>
        <position position="1"/>
    </location>
</feature>